<dbReference type="PANTHER" id="PTHR22576">
    <property type="entry name" value="MUCOSA ASSOCIATED LYMPHOID TISSUE LYMPHOMA TRANSLOCATION PROTEIN 1/PARACASPASE"/>
    <property type="match status" value="1"/>
</dbReference>
<dbReference type="InterPro" id="IPR029030">
    <property type="entry name" value="Caspase-like_dom_sf"/>
</dbReference>
<dbReference type="OrthoDB" id="7957531at2"/>
<dbReference type="Gene3D" id="3.40.50.1460">
    <property type="match status" value="1"/>
</dbReference>
<dbReference type="PROSITE" id="PS50208">
    <property type="entry name" value="CASPASE_P20"/>
    <property type="match status" value="1"/>
</dbReference>
<dbReference type="InterPro" id="IPR011600">
    <property type="entry name" value="Pept_C14_caspase"/>
</dbReference>
<evidence type="ECO:0000313" key="5">
    <source>
        <dbReference type="Proteomes" id="UP000256343"/>
    </source>
</evidence>
<feature type="domain" description="Caspase family p20" evidence="1">
    <location>
        <begin position="55"/>
        <end position="135"/>
    </location>
</feature>
<dbReference type="InterPro" id="IPR052039">
    <property type="entry name" value="Caspase-related_regulators"/>
</dbReference>
<evidence type="ECO:0000313" key="2">
    <source>
        <dbReference type="EMBL" id="RED38476.1"/>
    </source>
</evidence>
<dbReference type="Pfam" id="PF00656">
    <property type="entry name" value="Peptidase_C14"/>
    <property type="match status" value="1"/>
</dbReference>
<dbReference type="Proteomes" id="UP000252631">
    <property type="component" value="Unassembled WGS sequence"/>
</dbReference>
<dbReference type="SUPFAM" id="SSF52129">
    <property type="entry name" value="Caspase-like"/>
    <property type="match status" value="1"/>
</dbReference>
<dbReference type="PANTHER" id="PTHR22576:SF37">
    <property type="entry name" value="MUCOSA-ASSOCIATED LYMPHOID TISSUE LYMPHOMA TRANSLOCATION PROTEIN 1"/>
    <property type="match status" value="1"/>
</dbReference>
<evidence type="ECO:0000313" key="3">
    <source>
        <dbReference type="EMBL" id="SSW89929.1"/>
    </source>
</evidence>
<dbReference type="AlphaFoldDB" id="A0A336JPE1"/>
<sequence>MKIRLHGLSRRTLTAATALVGVVSLAIGAHAALNKRPIDAARAAVPAAEQPQASSSRLALVIGNGRYPDAAVPLVQPINDARALSARLRGDGYDVDMIEDATRDDILRAVERIKARARKDATVMLFFGGYGIQSGRDNYMIPVDAKIWTEADVRRSGVSVEQVLAEIKAGGVHTNLAVLDASRRNPYERRFRAYSHGLAPIEAPANALVLSAATPGQVVDDTDGANSALVGELIGSLSSPAGAEAAFSKARTAVIKATDGAQVPSMTSSLIADVPLVPVADATPNTGG</sequence>
<proteinExistence type="predicted"/>
<protein>
    <submittedName>
        <fullName evidence="3">Caspase domain-containing protein</fullName>
    </submittedName>
</protein>
<dbReference type="GO" id="GO:0006508">
    <property type="term" value="P:proteolysis"/>
    <property type="evidence" value="ECO:0007669"/>
    <property type="project" value="InterPro"/>
</dbReference>
<accession>A0A336JPE1</accession>
<dbReference type="EMBL" id="QRDT01000004">
    <property type="protein sequence ID" value="RED38476.1"/>
    <property type="molecule type" value="Genomic_DNA"/>
</dbReference>
<evidence type="ECO:0000313" key="4">
    <source>
        <dbReference type="Proteomes" id="UP000252631"/>
    </source>
</evidence>
<reference evidence="2 5" key="2">
    <citation type="submission" date="2018-07" db="EMBL/GenBank/DDBJ databases">
        <title>Genomic Encyclopedia of Archaeal and Bacterial Type Strains, Phase II (KMG-II): from individual species to whole genera.</title>
        <authorList>
            <person name="Goeker M."/>
        </authorList>
    </citation>
    <scope>NUCLEOTIDE SEQUENCE [LARGE SCALE GENOMIC DNA]</scope>
    <source>
        <strain evidence="2 5">JA575</strain>
    </source>
</reference>
<dbReference type="Proteomes" id="UP000256343">
    <property type="component" value="Unassembled WGS sequence"/>
</dbReference>
<name>A0A336JPE1_9BRAD</name>
<gene>
    <name evidence="2" type="ORF">BJ125_104230</name>
    <name evidence="3" type="ORF">SAMN05892882_104230</name>
</gene>
<reference evidence="3 4" key="1">
    <citation type="submission" date="2017-08" db="EMBL/GenBank/DDBJ databases">
        <authorList>
            <person name="de Groot N.N."/>
        </authorList>
    </citation>
    <scope>NUCLEOTIDE SEQUENCE [LARGE SCALE GENOMIC DNA]</scope>
    <source>
        <strain evidence="3 4">JA575</strain>
    </source>
</reference>
<dbReference type="GO" id="GO:0004197">
    <property type="term" value="F:cysteine-type endopeptidase activity"/>
    <property type="evidence" value="ECO:0007669"/>
    <property type="project" value="InterPro"/>
</dbReference>
<keyword evidence="5" id="KW-1185">Reference proteome</keyword>
<dbReference type="InterPro" id="IPR001309">
    <property type="entry name" value="Pept_C14_p20"/>
</dbReference>
<evidence type="ECO:0000259" key="1">
    <source>
        <dbReference type="PROSITE" id="PS50208"/>
    </source>
</evidence>
<dbReference type="RefSeq" id="WP_114357036.1">
    <property type="nucleotide sequence ID" value="NZ_QRDT01000004.1"/>
</dbReference>
<dbReference type="EMBL" id="UFQQ01000004">
    <property type="protein sequence ID" value="SSW89929.1"/>
    <property type="molecule type" value="Genomic_DNA"/>
</dbReference>
<organism evidence="3 4">
    <name type="scientific">Rhodopseudomonas pentothenatexigens</name>
    <dbReference type="NCBI Taxonomy" id="999699"/>
    <lineage>
        <taxon>Bacteria</taxon>
        <taxon>Pseudomonadati</taxon>
        <taxon>Pseudomonadota</taxon>
        <taxon>Alphaproteobacteria</taxon>
        <taxon>Hyphomicrobiales</taxon>
        <taxon>Nitrobacteraceae</taxon>
        <taxon>Rhodopseudomonas</taxon>
    </lineage>
</organism>